<dbReference type="GO" id="GO:0030677">
    <property type="term" value="C:ribonuclease P complex"/>
    <property type="evidence" value="ECO:0007669"/>
    <property type="project" value="InterPro"/>
</dbReference>
<dbReference type="GO" id="GO:0038203">
    <property type="term" value="P:TORC2 signaling"/>
    <property type="evidence" value="ECO:0007669"/>
    <property type="project" value="TreeGrafter"/>
</dbReference>
<feature type="region of interest" description="Disordered" evidence="2">
    <location>
        <begin position="651"/>
        <end position="696"/>
    </location>
</feature>
<feature type="compositionally biased region" description="Acidic residues" evidence="2">
    <location>
        <begin position="120"/>
        <end position="137"/>
    </location>
</feature>
<dbReference type="PANTHER" id="PTHR13335">
    <property type="entry name" value="TARGET OF RAPAMYCIN COMPLEX 2 SUBUNIT MAPKAP1"/>
    <property type="match status" value="1"/>
</dbReference>
<evidence type="ECO:0000313" key="6">
    <source>
        <dbReference type="Proteomes" id="UP000285405"/>
    </source>
</evidence>
<protein>
    <submittedName>
        <fullName evidence="5">Putative stress activated map kinase interacting protein sin1</fullName>
    </submittedName>
</protein>
<dbReference type="GO" id="GO:0005737">
    <property type="term" value="C:cytoplasm"/>
    <property type="evidence" value="ECO:0007669"/>
    <property type="project" value="TreeGrafter"/>
</dbReference>
<dbReference type="InterPro" id="IPR011993">
    <property type="entry name" value="PH-like_dom_sf"/>
</dbReference>
<reference evidence="5 6" key="1">
    <citation type="journal article" date="2018" name="BMC Genomics">
        <title>Comparative genome analyses reveal sequence features reflecting distinct modes of host-adaptation between dicot and monocot powdery mildew.</title>
        <authorList>
            <person name="Wu Y."/>
            <person name="Ma X."/>
            <person name="Pan Z."/>
            <person name="Kale S.D."/>
            <person name="Song Y."/>
            <person name="King H."/>
            <person name="Zhang Q."/>
            <person name="Presley C."/>
            <person name="Deng X."/>
            <person name="Wei C.I."/>
            <person name="Xiao S."/>
        </authorList>
    </citation>
    <scope>NUCLEOTIDE SEQUENCE [LARGE SCALE GENOMIC DNA]</scope>
    <source>
        <strain evidence="5">UCSC1</strain>
    </source>
</reference>
<dbReference type="Pfam" id="PF08584">
    <property type="entry name" value="Ribonuc_P_40"/>
    <property type="match status" value="1"/>
</dbReference>
<dbReference type="OrthoDB" id="241990at2759"/>
<accession>A0A420HK84</accession>
<feature type="region of interest" description="Disordered" evidence="2">
    <location>
        <begin position="96"/>
        <end position="165"/>
    </location>
</feature>
<comment type="caution">
    <text evidence="5">The sequence shown here is derived from an EMBL/GenBank/DDBJ whole genome shotgun (WGS) entry which is preliminary data.</text>
</comment>
<feature type="compositionally biased region" description="Polar residues" evidence="2">
    <location>
        <begin position="156"/>
        <end position="165"/>
    </location>
</feature>
<comment type="similarity">
    <text evidence="1">Belongs to the SIN1 family.</text>
</comment>
<organism evidence="5 6">
    <name type="scientific">Golovinomyces cichoracearum</name>
    <dbReference type="NCBI Taxonomy" id="62708"/>
    <lineage>
        <taxon>Eukaryota</taxon>
        <taxon>Fungi</taxon>
        <taxon>Dikarya</taxon>
        <taxon>Ascomycota</taxon>
        <taxon>Pezizomycotina</taxon>
        <taxon>Leotiomycetes</taxon>
        <taxon>Erysiphales</taxon>
        <taxon>Erysiphaceae</taxon>
        <taxon>Golovinomyces</taxon>
    </lineage>
</organism>
<feature type="compositionally biased region" description="Basic and acidic residues" evidence="2">
    <location>
        <begin position="110"/>
        <end position="119"/>
    </location>
</feature>
<dbReference type="InterPro" id="IPR008828">
    <property type="entry name" value="Sin1/Avo1"/>
</dbReference>
<dbReference type="InterPro" id="IPR013893">
    <property type="entry name" value="RNase_P_Rpp40"/>
</dbReference>
<dbReference type="GO" id="GO:0016301">
    <property type="term" value="F:kinase activity"/>
    <property type="evidence" value="ECO:0007669"/>
    <property type="project" value="UniProtKB-KW"/>
</dbReference>
<dbReference type="AlphaFoldDB" id="A0A420HK84"/>
<feature type="domain" description="SIN1-type PH" evidence="4">
    <location>
        <begin position="704"/>
        <end position="775"/>
    </location>
</feature>
<dbReference type="Proteomes" id="UP000285405">
    <property type="component" value="Unassembled WGS sequence"/>
</dbReference>
<evidence type="ECO:0000256" key="1">
    <source>
        <dbReference type="ARBA" id="ARBA00009407"/>
    </source>
</evidence>
<proteinExistence type="inferred from homology"/>
<dbReference type="EMBL" id="MCBR01018692">
    <property type="protein sequence ID" value="RKF57832.1"/>
    <property type="molecule type" value="Genomic_DNA"/>
</dbReference>
<dbReference type="PANTHER" id="PTHR13335:SF1">
    <property type="entry name" value="TARGET OF RAPAMYCIN COMPLEX 2 SUBUNIT MAPKAP1"/>
    <property type="match status" value="1"/>
</dbReference>
<dbReference type="GO" id="GO:0031932">
    <property type="term" value="C:TORC2 complex"/>
    <property type="evidence" value="ECO:0007669"/>
    <property type="project" value="InterPro"/>
</dbReference>
<name>A0A420HK84_9PEZI</name>
<dbReference type="GO" id="GO:0005546">
    <property type="term" value="F:phosphatidylinositol-4,5-bisphosphate binding"/>
    <property type="evidence" value="ECO:0007669"/>
    <property type="project" value="TreeGrafter"/>
</dbReference>
<dbReference type="Pfam" id="PF16978">
    <property type="entry name" value="CRIM"/>
    <property type="match status" value="1"/>
</dbReference>
<dbReference type="GO" id="GO:0001682">
    <property type="term" value="P:tRNA 5'-leader removal"/>
    <property type="evidence" value="ECO:0007669"/>
    <property type="project" value="InterPro"/>
</dbReference>
<evidence type="ECO:0000313" key="5">
    <source>
        <dbReference type="EMBL" id="RKF57832.1"/>
    </source>
</evidence>
<sequence length="1078" mass="120851">MSIIQVEDLVSYQLRTNYLETISDGVGERLISLNNAYHYTAGTRIAGWRQIPAHKLRTHSPPIPTAIASEYFQTPPKSNKNNSGCLDEDVLDNELVSGGAGGDKYGTSEALKRTTRREQIEEEDSSDISEESDDEVEQTSNQQIKFSKMPIRRRSGSSPMHESNLRLSSTMSPLSEIPAIQDHRSSQSVLGISIARTRTNTITSGEISSDNEFDASAFHRNRTAARNLARSKMFLNQSSDSNVVNEEPTSTLLKVEVEDDSDESGMDSDFAGSLDSATIIPGINSLISGSLDNVVGTLPRALQKSPTKKSRPAPTVLTALPPARPISTIQPKSLLSAAIKAKRAKASMPFESFASLSGQAESNPLNIRIWAPFSTSSTKFYEVLIRRNVHESDVGDRQVTVVDLIGLSLWRYGQEKLEPPLPKEKLNINRWTLRLVEDEEVDYDFPALYRTKPVVAFSTVNNRAVRSRSGTKPYDEFALVEATDEEFTENQKITSQFKEETAIQHDDTPPNLNKPVSLPAPSFTSITSIQSRQNPVLNPKIFPHGSVILADTPAVDVTTTNNSNRTGPKKHLRIHINSTDTAPGQMITLDVTTDTYLADVLDIICKKRQLDKAAHVLKLTGSGTLVLLDRTVESIGNRIDLDLARRRFATDGPLTMTGSPSSSSPKTSLTVERPESRKFKKSNMMSPHPLAQHSMKQDEVGSANYCKYTVWRKQPMRFVGMNERLLVIDGEYLHIMPASTGKTLFDGQGKTTTVHFSNIIGCKITRRHPSNFKIELVIPEELYVTIEEKIFTKHHTSPNYCRVIIPLLALLERDFFNEYIKKGNILMLSEGRIGAENVYLLKDGKLSLHLDKQSYESAGLVGKPENDKAERYLKNRWLVEIDLRCPSIQHGKKGFDRIVYAFENVLKNPVTWLFCDLGSSDLVSDPLDKHFPVKKTAIPQVKRDVIVQMPSLKPPIATDPEFNTDFYYYAMELHEWFSLVMLDSPRINKDDEIDPVLSRYSPPGQTSVARLVKVVWRGFIAPPWIHRLFVEVFLATPREQWFTINVCGFPETVLGESKDSMILKPANKTREYVLWETI</sequence>
<evidence type="ECO:0000259" key="4">
    <source>
        <dbReference type="Pfam" id="PF16979"/>
    </source>
</evidence>
<feature type="domain" description="CRIM" evidence="3">
    <location>
        <begin position="332"/>
        <end position="491"/>
    </location>
</feature>
<evidence type="ECO:0000259" key="3">
    <source>
        <dbReference type="Pfam" id="PF16978"/>
    </source>
</evidence>
<dbReference type="Gene3D" id="2.30.29.30">
    <property type="entry name" value="Pleckstrin-homology domain (PH domain)/Phosphotyrosine-binding domain (PTB)"/>
    <property type="match status" value="1"/>
</dbReference>
<dbReference type="InterPro" id="IPR031313">
    <property type="entry name" value="Sin1_PH_dom"/>
</dbReference>
<keyword evidence="5" id="KW-0418">Kinase</keyword>
<dbReference type="Pfam" id="PF16979">
    <property type="entry name" value="SIN1_PH"/>
    <property type="match status" value="1"/>
</dbReference>
<dbReference type="InterPro" id="IPR031567">
    <property type="entry name" value="CRIM_dom"/>
</dbReference>
<keyword evidence="5" id="KW-0808">Transferase</keyword>
<feature type="compositionally biased region" description="Low complexity" evidence="2">
    <location>
        <begin position="652"/>
        <end position="670"/>
    </location>
</feature>
<gene>
    <name evidence="5" type="ORF">GcC1_186004</name>
</gene>
<evidence type="ECO:0000256" key="2">
    <source>
        <dbReference type="SAM" id="MobiDB-lite"/>
    </source>
</evidence>
<dbReference type="GO" id="GO:0005886">
    <property type="term" value="C:plasma membrane"/>
    <property type="evidence" value="ECO:0007669"/>
    <property type="project" value="TreeGrafter"/>
</dbReference>